<name>A0A1G5M9W9_AFIMA</name>
<protein>
    <recommendedName>
        <fullName evidence="1">Tyrosine specific protein phosphatases domain-containing protein</fullName>
    </recommendedName>
</protein>
<dbReference type="InterPro" id="IPR016130">
    <property type="entry name" value="Tyr_Pase_AS"/>
</dbReference>
<dbReference type="PROSITE" id="PS50056">
    <property type="entry name" value="TYR_PHOSPHATASE_2"/>
    <property type="match status" value="1"/>
</dbReference>
<dbReference type="Proteomes" id="UP000199347">
    <property type="component" value="Unassembled WGS sequence"/>
</dbReference>
<accession>A0A1G5M9W9</accession>
<dbReference type="STRING" id="1120955.SAMN03080610_00359"/>
<dbReference type="PROSITE" id="PS00383">
    <property type="entry name" value="TYR_PHOSPHATASE_1"/>
    <property type="match status" value="1"/>
</dbReference>
<evidence type="ECO:0000259" key="1">
    <source>
        <dbReference type="PROSITE" id="PS50056"/>
    </source>
</evidence>
<dbReference type="InterPro" id="IPR000387">
    <property type="entry name" value="Tyr_Pase_dom"/>
</dbReference>
<dbReference type="RefSeq" id="WP_092809170.1">
    <property type="nucleotide sequence ID" value="NZ_FMVW01000001.1"/>
</dbReference>
<keyword evidence="3" id="KW-1185">Reference proteome</keyword>
<evidence type="ECO:0000313" key="2">
    <source>
        <dbReference type="EMBL" id="SCZ22002.1"/>
    </source>
</evidence>
<evidence type="ECO:0000313" key="3">
    <source>
        <dbReference type="Proteomes" id="UP000199347"/>
    </source>
</evidence>
<dbReference type="AlphaFoldDB" id="A0A1G5M9W9"/>
<sequence>MPEIYVCPLSKLAATVEQSGARHIATLINAGTEVPRPETVPEDNHLFLGFNDISEAMQGMTLPAQEHVGRFVDFVEAWDRTTPLVVHCWAGISRSTAGAFIAFCALRPDVSEDLVARRLRQRSPQATPNRRLVALADAYLKRDGRMIAAIEAIGRGANAFEGNVFSLAIDE</sequence>
<dbReference type="Gene3D" id="3.90.190.10">
    <property type="entry name" value="Protein tyrosine phosphatase superfamily"/>
    <property type="match status" value="1"/>
</dbReference>
<reference evidence="2 3" key="1">
    <citation type="submission" date="2016-10" db="EMBL/GenBank/DDBJ databases">
        <authorList>
            <person name="de Groot N.N."/>
        </authorList>
    </citation>
    <scope>NUCLEOTIDE SEQUENCE [LARGE SCALE GENOMIC DNA]</scope>
    <source>
        <strain evidence="2 3">DSM 2698</strain>
    </source>
</reference>
<organism evidence="2 3">
    <name type="scientific">Afifella marina DSM 2698</name>
    <dbReference type="NCBI Taxonomy" id="1120955"/>
    <lineage>
        <taxon>Bacteria</taxon>
        <taxon>Pseudomonadati</taxon>
        <taxon>Pseudomonadota</taxon>
        <taxon>Alphaproteobacteria</taxon>
        <taxon>Hyphomicrobiales</taxon>
        <taxon>Afifellaceae</taxon>
        <taxon>Afifella</taxon>
    </lineage>
</organism>
<dbReference type="SUPFAM" id="SSF52799">
    <property type="entry name" value="(Phosphotyrosine protein) phosphatases II"/>
    <property type="match status" value="1"/>
</dbReference>
<feature type="domain" description="Tyrosine specific protein phosphatases" evidence="1">
    <location>
        <begin position="69"/>
        <end position="124"/>
    </location>
</feature>
<proteinExistence type="predicted"/>
<dbReference type="EMBL" id="FMVW01000001">
    <property type="protein sequence ID" value="SCZ22002.1"/>
    <property type="molecule type" value="Genomic_DNA"/>
</dbReference>
<dbReference type="InterPro" id="IPR029021">
    <property type="entry name" value="Prot-tyrosine_phosphatase-like"/>
</dbReference>
<gene>
    <name evidence="2" type="ORF">SAMN03080610_00359</name>
</gene>
<dbReference type="OrthoDB" id="437665at2"/>